<dbReference type="PANTHER" id="PTHR47424:SF3">
    <property type="entry name" value="REGULATORY PROTEIN GAL4"/>
    <property type="match status" value="1"/>
</dbReference>
<dbReference type="CDD" id="cd12148">
    <property type="entry name" value="fungal_TF_MHR"/>
    <property type="match status" value="1"/>
</dbReference>
<dbReference type="GO" id="GO:0006351">
    <property type="term" value="P:DNA-templated transcription"/>
    <property type="evidence" value="ECO:0007669"/>
    <property type="project" value="InterPro"/>
</dbReference>
<keyword evidence="1" id="KW-0479">Metal-binding</keyword>
<name>A0A5N6TJQ9_ASPAV</name>
<evidence type="ECO:0000256" key="2">
    <source>
        <dbReference type="ARBA" id="ARBA00023015"/>
    </source>
</evidence>
<evidence type="ECO:0000256" key="3">
    <source>
        <dbReference type="ARBA" id="ARBA00023125"/>
    </source>
</evidence>
<gene>
    <name evidence="8" type="ORF">BDV25DRAFT_143531</name>
</gene>
<dbReference type="CDD" id="cd00067">
    <property type="entry name" value="GAL4"/>
    <property type="match status" value="1"/>
</dbReference>
<keyword evidence="3" id="KW-0238">DNA-binding</keyword>
<dbReference type="Proteomes" id="UP000325780">
    <property type="component" value="Unassembled WGS sequence"/>
</dbReference>
<dbReference type="InterPro" id="IPR036864">
    <property type="entry name" value="Zn2-C6_fun-type_DNA-bd_sf"/>
</dbReference>
<dbReference type="InterPro" id="IPR051127">
    <property type="entry name" value="Fungal_SecMet_Regulators"/>
</dbReference>
<dbReference type="GO" id="GO:0000435">
    <property type="term" value="P:positive regulation of transcription from RNA polymerase II promoter by galactose"/>
    <property type="evidence" value="ECO:0007669"/>
    <property type="project" value="TreeGrafter"/>
</dbReference>
<feature type="region of interest" description="Disordered" evidence="6">
    <location>
        <begin position="54"/>
        <end position="79"/>
    </location>
</feature>
<accession>A0A5N6TJQ9</accession>
<keyword evidence="9" id="KW-1185">Reference proteome</keyword>
<dbReference type="SMART" id="SM00066">
    <property type="entry name" value="GAL4"/>
    <property type="match status" value="1"/>
</dbReference>
<dbReference type="Pfam" id="PF00172">
    <property type="entry name" value="Zn_clus"/>
    <property type="match status" value="1"/>
</dbReference>
<evidence type="ECO:0000256" key="4">
    <source>
        <dbReference type="ARBA" id="ARBA00023163"/>
    </source>
</evidence>
<dbReference type="GO" id="GO:0000981">
    <property type="term" value="F:DNA-binding transcription factor activity, RNA polymerase II-specific"/>
    <property type="evidence" value="ECO:0007669"/>
    <property type="project" value="InterPro"/>
</dbReference>
<dbReference type="PROSITE" id="PS50048">
    <property type="entry name" value="ZN2_CY6_FUNGAL_2"/>
    <property type="match status" value="1"/>
</dbReference>
<keyword evidence="2" id="KW-0805">Transcription regulation</keyword>
<dbReference type="Gene3D" id="4.10.240.10">
    <property type="entry name" value="Zn(2)-C6 fungal-type DNA-binding domain"/>
    <property type="match status" value="1"/>
</dbReference>
<reference evidence="8 9" key="1">
    <citation type="submission" date="2019-04" db="EMBL/GenBank/DDBJ databases">
        <title>Friends and foes A comparative genomics study of 23 Aspergillus species from section Flavi.</title>
        <authorList>
            <consortium name="DOE Joint Genome Institute"/>
            <person name="Kjaerbolling I."/>
            <person name="Vesth T."/>
            <person name="Frisvad J.C."/>
            <person name="Nybo J.L."/>
            <person name="Theobald S."/>
            <person name="Kildgaard S."/>
            <person name="Isbrandt T."/>
            <person name="Kuo A."/>
            <person name="Sato A."/>
            <person name="Lyhne E.K."/>
            <person name="Kogle M.E."/>
            <person name="Wiebenga A."/>
            <person name="Kun R.S."/>
            <person name="Lubbers R.J."/>
            <person name="Makela M.R."/>
            <person name="Barry K."/>
            <person name="Chovatia M."/>
            <person name="Clum A."/>
            <person name="Daum C."/>
            <person name="Haridas S."/>
            <person name="He G."/>
            <person name="LaButti K."/>
            <person name="Lipzen A."/>
            <person name="Mondo S."/>
            <person name="Riley R."/>
            <person name="Salamov A."/>
            <person name="Simmons B.A."/>
            <person name="Magnuson J.K."/>
            <person name="Henrissat B."/>
            <person name="Mortensen U.H."/>
            <person name="Larsen T.O."/>
            <person name="Devries R.P."/>
            <person name="Grigoriev I.V."/>
            <person name="Machida M."/>
            <person name="Baker S.E."/>
            <person name="Andersen M.R."/>
        </authorList>
    </citation>
    <scope>NUCLEOTIDE SEQUENCE [LARGE SCALE GENOMIC DNA]</scope>
    <source>
        <strain evidence="8 9">IBT 18842</strain>
    </source>
</reference>
<dbReference type="GO" id="GO:0005634">
    <property type="term" value="C:nucleus"/>
    <property type="evidence" value="ECO:0007669"/>
    <property type="project" value="TreeGrafter"/>
</dbReference>
<evidence type="ECO:0000313" key="9">
    <source>
        <dbReference type="Proteomes" id="UP000325780"/>
    </source>
</evidence>
<dbReference type="PROSITE" id="PS00463">
    <property type="entry name" value="ZN2_CY6_FUNGAL_1"/>
    <property type="match status" value="1"/>
</dbReference>
<keyword evidence="5" id="KW-0539">Nucleus</keyword>
<sequence>MLSSFPLPQDPLPKRRKVGRACDFCRERRVRCDPSSPCTPCVQNNVECIRGTPSPGNARVTEEQSAQHAPHGEYMGSGVITQPEPMAVASPSAAPPQTLLYLLGSNNTSCRMDSVVGFVSQINAFCSGGTAPHLRESVTSGSPALAHTSPFCFKVREEMQSKGCTLSSSQIKRLLGIFWTRLWPQVPIVRQEDLQSSSWSLALEQAIIACCMQFVYHSRLHRRLLGLQWPEFDPTSAHDIVGLPYFQSALSSTTLFEIFADPSLIHVQCYCFMALYLLDAGQHQTAYNMIGMAIRIAQSLALDVDPPPSLDTGKATLRRRIWWTLLHLDFRCCRYIGDTSYHTASLRLTAAALAVMEESGHSSPVGDNVNLETQAERLTNQLHHLNHWRSEVSNIAQLNLNEDNPLPEIEETNNTDPQHSPLQTLLCTVLELQHHEVMIALYRIFIKFPTHQPPHTSSPRADAHAATALNHAVSSMSQKLIQIRQGVLTNARKKFWPTDPIVLSTIIISNSPFLINSARKKCAFFAIIVILLTLETR</sequence>
<dbReference type="GO" id="GO:0000978">
    <property type="term" value="F:RNA polymerase II cis-regulatory region sequence-specific DNA binding"/>
    <property type="evidence" value="ECO:0007669"/>
    <property type="project" value="TreeGrafter"/>
</dbReference>
<evidence type="ECO:0000256" key="6">
    <source>
        <dbReference type="SAM" id="MobiDB-lite"/>
    </source>
</evidence>
<dbReference type="EMBL" id="ML742252">
    <property type="protein sequence ID" value="KAE8146604.1"/>
    <property type="molecule type" value="Genomic_DNA"/>
</dbReference>
<dbReference type="SUPFAM" id="SSF57701">
    <property type="entry name" value="Zn2/Cys6 DNA-binding domain"/>
    <property type="match status" value="1"/>
</dbReference>
<feature type="domain" description="Zn(2)-C6 fungal-type" evidence="7">
    <location>
        <begin position="21"/>
        <end position="50"/>
    </location>
</feature>
<dbReference type="InterPro" id="IPR001138">
    <property type="entry name" value="Zn2Cys6_DnaBD"/>
</dbReference>
<evidence type="ECO:0000256" key="5">
    <source>
        <dbReference type="ARBA" id="ARBA00023242"/>
    </source>
</evidence>
<dbReference type="GO" id="GO:0008270">
    <property type="term" value="F:zinc ion binding"/>
    <property type="evidence" value="ECO:0007669"/>
    <property type="project" value="InterPro"/>
</dbReference>
<dbReference type="Pfam" id="PF04082">
    <property type="entry name" value="Fungal_trans"/>
    <property type="match status" value="1"/>
</dbReference>
<organism evidence="8 9">
    <name type="scientific">Aspergillus avenaceus</name>
    <dbReference type="NCBI Taxonomy" id="36643"/>
    <lineage>
        <taxon>Eukaryota</taxon>
        <taxon>Fungi</taxon>
        <taxon>Dikarya</taxon>
        <taxon>Ascomycota</taxon>
        <taxon>Pezizomycotina</taxon>
        <taxon>Eurotiomycetes</taxon>
        <taxon>Eurotiomycetidae</taxon>
        <taxon>Eurotiales</taxon>
        <taxon>Aspergillaceae</taxon>
        <taxon>Aspergillus</taxon>
        <taxon>Aspergillus subgen. Circumdati</taxon>
    </lineage>
</organism>
<proteinExistence type="predicted"/>
<evidence type="ECO:0000259" key="7">
    <source>
        <dbReference type="PROSITE" id="PS50048"/>
    </source>
</evidence>
<dbReference type="OrthoDB" id="2283488at2759"/>
<dbReference type="AlphaFoldDB" id="A0A5N6TJQ9"/>
<keyword evidence="4" id="KW-0804">Transcription</keyword>
<evidence type="ECO:0000256" key="1">
    <source>
        <dbReference type="ARBA" id="ARBA00022723"/>
    </source>
</evidence>
<dbReference type="InterPro" id="IPR007219">
    <property type="entry name" value="XnlR_reg_dom"/>
</dbReference>
<evidence type="ECO:0000313" key="8">
    <source>
        <dbReference type="EMBL" id="KAE8146604.1"/>
    </source>
</evidence>
<protein>
    <recommendedName>
        <fullName evidence="7">Zn(2)-C6 fungal-type domain-containing protein</fullName>
    </recommendedName>
</protein>
<dbReference type="PANTHER" id="PTHR47424">
    <property type="entry name" value="REGULATORY PROTEIN GAL4"/>
    <property type="match status" value="1"/>
</dbReference>